<feature type="domain" description="Myb-like" evidence="6">
    <location>
        <begin position="251"/>
        <end position="301"/>
    </location>
</feature>
<protein>
    <submittedName>
        <fullName evidence="8">Uncharacterized protein</fullName>
    </submittedName>
</protein>
<evidence type="ECO:0000256" key="4">
    <source>
        <dbReference type="ARBA" id="ARBA00023125"/>
    </source>
</evidence>
<dbReference type="PANTHER" id="PTHR45614:SF285">
    <property type="entry name" value="TRANSCRIPTION FACTOR MYB98"/>
    <property type="match status" value="1"/>
</dbReference>
<dbReference type="PANTHER" id="PTHR45614">
    <property type="entry name" value="MYB PROTEIN-RELATED"/>
    <property type="match status" value="1"/>
</dbReference>
<comment type="subcellular location">
    <subcellularLocation>
        <location evidence="1">Nucleus</location>
    </subcellularLocation>
</comment>
<evidence type="ECO:0000256" key="5">
    <source>
        <dbReference type="ARBA" id="ARBA00023242"/>
    </source>
</evidence>
<dbReference type="InterPro" id="IPR009057">
    <property type="entry name" value="Homeodomain-like_sf"/>
</dbReference>
<keyword evidence="5" id="KW-0539">Nucleus</keyword>
<dbReference type="FunFam" id="1.10.10.60:FF:000381">
    <property type="entry name" value="Transcription factor MYB119"/>
    <property type="match status" value="1"/>
</dbReference>
<evidence type="ECO:0000256" key="2">
    <source>
        <dbReference type="ARBA" id="ARBA00022737"/>
    </source>
</evidence>
<keyword evidence="3" id="KW-0804">Transcription</keyword>
<dbReference type="Gene3D" id="1.10.10.60">
    <property type="entry name" value="Homeodomain-like"/>
    <property type="match status" value="2"/>
</dbReference>
<evidence type="ECO:0000256" key="3">
    <source>
        <dbReference type="ARBA" id="ARBA00023015"/>
    </source>
</evidence>
<reference evidence="8 9" key="1">
    <citation type="submission" date="2021-09" db="EMBL/GenBank/DDBJ databases">
        <title>Genomic insights and catalytic innovation underlie evolution of tropane alkaloids biosynthesis.</title>
        <authorList>
            <person name="Wang Y.-J."/>
            <person name="Tian T."/>
            <person name="Huang J.-P."/>
            <person name="Huang S.-X."/>
        </authorList>
    </citation>
    <scope>NUCLEOTIDE SEQUENCE [LARGE SCALE GENOMIC DNA]</scope>
    <source>
        <strain evidence="8">KIB-2018</strain>
        <tissue evidence="8">Leaf</tissue>
    </source>
</reference>
<dbReference type="GO" id="GO:0005634">
    <property type="term" value="C:nucleus"/>
    <property type="evidence" value="ECO:0007669"/>
    <property type="project" value="UniProtKB-SubCell"/>
</dbReference>
<dbReference type="InterPro" id="IPR001005">
    <property type="entry name" value="SANT/Myb"/>
</dbReference>
<feature type="domain" description="Myb-like" evidence="6">
    <location>
        <begin position="199"/>
        <end position="250"/>
    </location>
</feature>
<dbReference type="PROSITE" id="PS51294">
    <property type="entry name" value="HTH_MYB"/>
    <property type="match status" value="2"/>
</dbReference>
<proteinExistence type="predicted"/>
<sequence length="446" mass="51412">MEFNHKILRDTSFPHHPLLSPENDNSYPNNKPYTKDEFPFEVCSSKGFLQDFQHLDTQFHASGTSSNPIFGVQTGSNFESFDSFPYGSSTNMDFYEYECKPFADNNNHGGQVQVLDNFITATGGGYLNLPQTNHTGHLDASTAQDHMSLTLQEMKPLSFIVPDEVSCVSVNYHDYYKRVDRNKSLLSSARNKTWKGRKKNTVVKGQWTTEEDRLLIQLVEQYGVRKWSHIAQMLPGRIGKQCRERWHNHLRPNIKKDSWSEEEDKVLIQAHAEIGNKWAEIAKRLPGRTENSIKNHWNATKRRQYSKRRCRSRFPRGSLLQEYIKSLNLDQINGRFQGKPSITDSCAGKSITRAPIQQALDFCQNDRLVPTYDFNEVSDFEFNDKMFEEGCSIDSLLDDIPCASVYDEKNLSMDLLVDDHVTPVLMDQEVKKELDLVEMISQTKMQ</sequence>
<dbReference type="CDD" id="cd00167">
    <property type="entry name" value="SANT"/>
    <property type="match status" value="2"/>
</dbReference>
<keyword evidence="4" id="KW-0238">DNA-binding</keyword>
<dbReference type="SMART" id="SM00717">
    <property type="entry name" value="SANT"/>
    <property type="match status" value="2"/>
</dbReference>
<comment type="caution">
    <text evidence="8">The sequence shown here is derived from an EMBL/GenBank/DDBJ whole genome shotgun (WGS) entry which is preliminary data.</text>
</comment>
<evidence type="ECO:0000313" key="8">
    <source>
        <dbReference type="EMBL" id="KAJ8753566.1"/>
    </source>
</evidence>
<keyword evidence="2" id="KW-0677">Repeat</keyword>
<dbReference type="EMBL" id="JAIWQS010000010">
    <property type="protein sequence ID" value="KAJ8753566.1"/>
    <property type="molecule type" value="Genomic_DNA"/>
</dbReference>
<feature type="domain" description="HTH myb-type" evidence="7">
    <location>
        <begin position="199"/>
        <end position="254"/>
    </location>
</feature>
<dbReference type="GO" id="GO:0000981">
    <property type="term" value="F:DNA-binding transcription factor activity, RNA polymerase II-specific"/>
    <property type="evidence" value="ECO:0007669"/>
    <property type="project" value="TreeGrafter"/>
</dbReference>
<accession>A0AAV8SMS3</accession>
<dbReference type="Proteomes" id="UP001159364">
    <property type="component" value="Linkage Group LG10"/>
</dbReference>
<dbReference type="GO" id="GO:0000978">
    <property type="term" value="F:RNA polymerase II cis-regulatory region sequence-specific DNA binding"/>
    <property type="evidence" value="ECO:0007669"/>
    <property type="project" value="TreeGrafter"/>
</dbReference>
<dbReference type="InterPro" id="IPR050560">
    <property type="entry name" value="MYB_TF"/>
</dbReference>
<feature type="domain" description="HTH myb-type" evidence="7">
    <location>
        <begin position="255"/>
        <end position="305"/>
    </location>
</feature>
<keyword evidence="9" id="KW-1185">Reference proteome</keyword>
<dbReference type="AlphaFoldDB" id="A0AAV8SMS3"/>
<evidence type="ECO:0000313" key="9">
    <source>
        <dbReference type="Proteomes" id="UP001159364"/>
    </source>
</evidence>
<evidence type="ECO:0000259" key="7">
    <source>
        <dbReference type="PROSITE" id="PS51294"/>
    </source>
</evidence>
<organism evidence="8 9">
    <name type="scientific">Erythroxylum novogranatense</name>
    <dbReference type="NCBI Taxonomy" id="1862640"/>
    <lineage>
        <taxon>Eukaryota</taxon>
        <taxon>Viridiplantae</taxon>
        <taxon>Streptophyta</taxon>
        <taxon>Embryophyta</taxon>
        <taxon>Tracheophyta</taxon>
        <taxon>Spermatophyta</taxon>
        <taxon>Magnoliopsida</taxon>
        <taxon>eudicotyledons</taxon>
        <taxon>Gunneridae</taxon>
        <taxon>Pentapetalae</taxon>
        <taxon>rosids</taxon>
        <taxon>fabids</taxon>
        <taxon>Malpighiales</taxon>
        <taxon>Erythroxylaceae</taxon>
        <taxon>Erythroxylum</taxon>
    </lineage>
</organism>
<name>A0AAV8SMS3_9ROSI</name>
<evidence type="ECO:0000259" key="6">
    <source>
        <dbReference type="PROSITE" id="PS50090"/>
    </source>
</evidence>
<dbReference type="InterPro" id="IPR017930">
    <property type="entry name" value="Myb_dom"/>
</dbReference>
<dbReference type="Pfam" id="PF13921">
    <property type="entry name" value="Myb_DNA-bind_6"/>
    <property type="match status" value="1"/>
</dbReference>
<evidence type="ECO:0000256" key="1">
    <source>
        <dbReference type="ARBA" id="ARBA00004123"/>
    </source>
</evidence>
<dbReference type="PROSITE" id="PS50090">
    <property type="entry name" value="MYB_LIKE"/>
    <property type="match status" value="2"/>
</dbReference>
<gene>
    <name evidence="8" type="ORF">K2173_022807</name>
</gene>
<keyword evidence="3" id="KW-0805">Transcription regulation</keyword>
<dbReference type="SUPFAM" id="SSF46689">
    <property type="entry name" value="Homeodomain-like"/>
    <property type="match status" value="1"/>
</dbReference>
<dbReference type="FunFam" id="1.10.10.60:FF:000010">
    <property type="entry name" value="Transcriptional activator Myb isoform A"/>
    <property type="match status" value="1"/>
</dbReference>